<keyword evidence="1" id="KW-0472">Membrane</keyword>
<evidence type="ECO:0000313" key="3">
    <source>
        <dbReference type="Proteomes" id="UP000321793"/>
    </source>
</evidence>
<keyword evidence="3" id="KW-1185">Reference proteome</keyword>
<dbReference type="EMBL" id="BKBA01000013">
    <property type="protein sequence ID" value="GEQ15154.1"/>
    <property type="molecule type" value="Genomic_DNA"/>
</dbReference>
<reference evidence="2 3" key="1">
    <citation type="submission" date="2019-07" db="EMBL/GenBank/DDBJ databases">
        <title>Whole genome shotgun sequence of Knoellia locipacati NBRC 109775.</title>
        <authorList>
            <person name="Hosoyama A."/>
            <person name="Uohara A."/>
            <person name="Ohji S."/>
            <person name="Ichikawa N."/>
        </authorList>
    </citation>
    <scope>NUCLEOTIDE SEQUENCE [LARGE SCALE GENOMIC DNA]</scope>
    <source>
        <strain evidence="2 3">NBRC 109775</strain>
    </source>
</reference>
<comment type="caution">
    <text evidence="2">The sequence shown here is derived from an EMBL/GenBank/DDBJ whole genome shotgun (WGS) entry which is preliminary data.</text>
</comment>
<evidence type="ECO:0000313" key="2">
    <source>
        <dbReference type="EMBL" id="GEQ15154.1"/>
    </source>
</evidence>
<name>A0A512T4L1_9MICO</name>
<feature type="transmembrane region" description="Helical" evidence="1">
    <location>
        <begin position="35"/>
        <end position="68"/>
    </location>
</feature>
<organism evidence="2 3">
    <name type="scientific">Knoellia locipacati</name>
    <dbReference type="NCBI Taxonomy" id="882824"/>
    <lineage>
        <taxon>Bacteria</taxon>
        <taxon>Bacillati</taxon>
        <taxon>Actinomycetota</taxon>
        <taxon>Actinomycetes</taxon>
        <taxon>Micrococcales</taxon>
        <taxon>Intrasporangiaceae</taxon>
        <taxon>Knoellia</taxon>
    </lineage>
</organism>
<proteinExistence type="predicted"/>
<feature type="transmembrane region" description="Helical" evidence="1">
    <location>
        <begin position="240"/>
        <end position="259"/>
    </location>
</feature>
<keyword evidence="1" id="KW-1133">Transmembrane helix</keyword>
<feature type="transmembrane region" description="Helical" evidence="1">
    <location>
        <begin position="185"/>
        <end position="209"/>
    </location>
</feature>
<keyword evidence="1" id="KW-0812">Transmembrane</keyword>
<dbReference type="OrthoDB" id="4715924at2"/>
<sequence>MTWLAVWLLGVGTADLLRAVDSRLVRRSAVPVGALVVVGVGLLAGLTGAADLVALIASVVPLVGWVALSERSLRRGGGHAQALLVLGGTAVALVATSGLASTAGGPLADWLGWADLPFAGDEPVDRLLLVTGLFVANLSTGNVIVRLVLVSVGAMRPSARSGHTRESEPSDRLKGGRLLGPMERIFILGLGLAGQITAASVVIAAKGLIRFPELQSAKDDSTIKDDATIKGDGIDQVTEYFLVGSFVSWLVALGSLALTR</sequence>
<gene>
    <name evidence="2" type="ORF">KLO01_32010</name>
</gene>
<dbReference type="Proteomes" id="UP000321793">
    <property type="component" value="Unassembled WGS sequence"/>
</dbReference>
<dbReference type="AlphaFoldDB" id="A0A512T4L1"/>
<evidence type="ECO:0000256" key="1">
    <source>
        <dbReference type="SAM" id="Phobius"/>
    </source>
</evidence>
<dbReference type="RefSeq" id="WP_147066987.1">
    <property type="nucleotide sequence ID" value="NZ_BAABDN010000002.1"/>
</dbReference>
<feature type="transmembrane region" description="Helical" evidence="1">
    <location>
        <begin position="127"/>
        <end position="149"/>
    </location>
</feature>
<protein>
    <submittedName>
        <fullName evidence="2">Uncharacterized protein</fullName>
    </submittedName>
</protein>
<feature type="transmembrane region" description="Helical" evidence="1">
    <location>
        <begin position="80"/>
        <end position="107"/>
    </location>
</feature>
<accession>A0A512T4L1</accession>